<sequence>MSHYWKAPGPDTVDGRVLNVFCSLGFPLRSRAILSTHTQGESVRGERVESDRDSVVGGAVHGAAKRKCWPWCFSEDKQLKKEVKPRLIQLSFHSVKPTNHQWRFVTCLLKPAALAASIPASKKPQCLAASRFASSCQAKGHKSV</sequence>
<comment type="caution">
    <text evidence="1">The sequence shown here is derived from an EMBL/GenBank/DDBJ whole genome shotgun (WGS) entry which is preliminary data.</text>
</comment>
<reference evidence="1 2" key="1">
    <citation type="journal article" date="2021" name="Sci. Rep.">
        <title>Chromosome anchoring in Senegalese sole (Solea senegalensis) reveals sex-associated markers and genome rearrangements in flatfish.</title>
        <authorList>
            <person name="Guerrero-Cozar I."/>
            <person name="Gomez-Garrido J."/>
            <person name="Berbel C."/>
            <person name="Martinez-Blanch J.F."/>
            <person name="Alioto T."/>
            <person name="Claros M.G."/>
            <person name="Gagnaire P.A."/>
            <person name="Manchado M."/>
        </authorList>
    </citation>
    <scope>NUCLEOTIDE SEQUENCE [LARGE SCALE GENOMIC DNA]</scope>
    <source>
        <strain evidence="1">Sse05_10M</strain>
    </source>
</reference>
<dbReference type="Proteomes" id="UP000693946">
    <property type="component" value="Linkage Group LG2"/>
</dbReference>
<evidence type="ECO:0000313" key="1">
    <source>
        <dbReference type="EMBL" id="KAG7503782.1"/>
    </source>
</evidence>
<name>A0AAV6RE11_SOLSE</name>
<dbReference type="EMBL" id="JAGKHQ010000012">
    <property type="protein sequence ID" value="KAG7503782.1"/>
    <property type="molecule type" value="Genomic_DNA"/>
</dbReference>
<accession>A0AAV6RE11</accession>
<gene>
    <name evidence="1" type="ORF">JOB18_044787</name>
</gene>
<dbReference type="AlphaFoldDB" id="A0AAV6RE11"/>
<protein>
    <submittedName>
        <fullName evidence="1">Uncharacterized protein</fullName>
    </submittedName>
</protein>
<evidence type="ECO:0000313" key="2">
    <source>
        <dbReference type="Proteomes" id="UP000693946"/>
    </source>
</evidence>
<proteinExistence type="predicted"/>
<organism evidence="1 2">
    <name type="scientific">Solea senegalensis</name>
    <name type="common">Senegalese sole</name>
    <dbReference type="NCBI Taxonomy" id="28829"/>
    <lineage>
        <taxon>Eukaryota</taxon>
        <taxon>Metazoa</taxon>
        <taxon>Chordata</taxon>
        <taxon>Craniata</taxon>
        <taxon>Vertebrata</taxon>
        <taxon>Euteleostomi</taxon>
        <taxon>Actinopterygii</taxon>
        <taxon>Neopterygii</taxon>
        <taxon>Teleostei</taxon>
        <taxon>Neoteleostei</taxon>
        <taxon>Acanthomorphata</taxon>
        <taxon>Carangaria</taxon>
        <taxon>Pleuronectiformes</taxon>
        <taxon>Pleuronectoidei</taxon>
        <taxon>Soleidae</taxon>
        <taxon>Solea</taxon>
    </lineage>
</organism>
<keyword evidence="2" id="KW-1185">Reference proteome</keyword>